<organism evidence="3 4">
    <name type="scientific">Parelaphostrongylus tenuis</name>
    <name type="common">Meningeal worm</name>
    <dbReference type="NCBI Taxonomy" id="148309"/>
    <lineage>
        <taxon>Eukaryota</taxon>
        <taxon>Metazoa</taxon>
        <taxon>Ecdysozoa</taxon>
        <taxon>Nematoda</taxon>
        <taxon>Chromadorea</taxon>
        <taxon>Rhabditida</taxon>
        <taxon>Rhabditina</taxon>
        <taxon>Rhabditomorpha</taxon>
        <taxon>Strongyloidea</taxon>
        <taxon>Metastrongylidae</taxon>
        <taxon>Parelaphostrongylus</taxon>
    </lineage>
</organism>
<protein>
    <submittedName>
        <fullName evidence="3">Uncharacterized protein</fullName>
    </submittedName>
</protein>
<dbReference type="PANTHER" id="PTHR21579:SF20">
    <property type="entry name" value="PROTEIN TINCAR"/>
    <property type="match status" value="1"/>
</dbReference>
<comment type="caution">
    <text evidence="3">The sequence shown here is derived from an EMBL/GenBank/DDBJ whole genome shotgun (WGS) entry which is preliminary data.</text>
</comment>
<feature type="transmembrane region" description="Helical" evidence="2">
    <location>
        <begin position="20"/>
        <end position="43"/>
    </location>
</feature>
<evidence type="ECO:0000256" key="2">
    <source>
        <dbReference type="SAM" id="Phobius"/>
    </source>
</evidence>
<dbReference type="InterPro" id="IPR053291">
    <property type="entry name" value="Ommatidial_diff-associated"/>
</dbReference>
<keyword evidence="2" id="KW-0812">Transmembrane</keyword>
<dbReference type="AlphaFoldDB" id="A0AAD5MN82"/>
<feature type="compositionally biased region" description="Polar residues" evidence="1">
    <location>
        <begin position="282"/>
        <end position="300"/>
    </location>
</feature>
<keyword evidence="2" id="KW-0472">Membrane</keyword>
<keyword evidence="4" id="KW-1185">Reference proteome</keyword>
<dbReference type="EMBL" id="JAHQIW010003703">
    <property type="protein sequence ID" value="KAJ1359783.1"/>
    <property type="molecule type" value="Genomic_DNA"/>
</dbReference>
<feature type="region of interest" description="Disordered" evidence="1">
    <location>
        <begin position="276"/>
        <end position="300"/>
    </location>
</feature>
<reference evidence="3" key="1">
    <citation type="submission" date="2021-06" db="EMBL/GenBank/DDBJ databases">
        <title>Parelaphostrongylus tenuis whole genome reference sequence.</title>
        <authorList>
            <person name="Garwood T.J."/>
            <person name="Larsen P.A."/>
            <person name="Fountain-Jones N.M."/>
            <person name="Garbe J.R."/>
            <person name="Macchietto M.G."/>
            <person name="Kania S.A."/>
            <person name="Gerhold R.W."/>
            <person name="Richards J.E."/>
            <person name="Wolf T.M."/>
        </authorList>
    </citation>
    <scope>NUCLEOTIDE SEQUENCE</scope>
    <source>
        <strain evidence="3">MNPRO001-30</strain>
        <tissue evidence="3">Meninges</tissue>
    </source>
</reference>
<feature type="region of interest" description="Disordered" evidence="1">
    <location>
        <begin position="236"/>
        <end position="258"/>
    </location>
</feature>
<dbReference type="PANTHER" id="PTHR21579">
    <property type="entry name" value="PROTEIN TINCAR"/>
    <property type="match status" value="1"/>
</dbReference>
<evidence type="ECO:0000313" key="4">
    <source>
        <dbReference type="Proteomes" id="UP001196413"/>
    </source>
</evidence>
<gene>
    <name evidence="3" type="ORF">KIN20_018586</name>
</gene>
<evidence type="ECO:0000313" key="3">
    <source>
        <dbReference type="EMBL" id="KAJ1359783.1"/>
    </source>
</evidence>
<keyword evidence="2" id="KW-1133">Transmembrane helix</keyword>
<dbReference type="Proteomes" id="UP001196413">
    <property type="component" value="Unassembled WGS sequence"/>
</dbReference>
<evidence type="ECO:0000256" key="1">
    <source>
        <dbReference type="SAM" id="MobiDB-lite"/>
    </source>
</evidence>
<name>A0AAD5MN82_PARTN</name>
<feature type="transmembrane region" description="Helical" evidence="2">
    <location>
        <begin position="50"/>
        <end position="72"/>
    </location>
</feature>
<sequence>MSFYTLIVSNSVATYAPHTIAIVLLVLIVIIRAPTIYALMILYQHEEKPLLLTCIVVDVVYLFTWILLWLMLTLKREWSFDIAHAVHQIYALQKGIASGHIKGNENPSQLKNSVIVMQRDHMFVTDDQAVKQSLLRHLQRGHFEAPEEMYWSKSNGNHNSPNTRLLRHVHDVTPAQSIGRGNSSPDGRAQSTFGTLQRNQNGAYAPTLQRNPPSVQRSLATTQWPTQQEAYASIHKSKEHQLYQRRDSTETPQYGKVENNYSSYGTYARMPLQSRIPIPPGQKQNTTTISSNNYSQKYTV</sequence>
<accession>A0AAD5MN82</accession>
<proteinExistence type="predicted"/>
<feature type="compositionally biased region" description="Basic and acidic residues" evidence="1">
    <location>
        <begin position="239"/>
        <end position="249"/>
    </location>
</feature>